<dbReference type="PRINTS" id="PR00878">
    <property type="entry name" value="CHOLNESTRASE"/>
</dbReference>
<sequence>MKSQHLVCVIVFAFAPAIASEDDFASEGTVKTVLGKQIRVFLGIPYARPPEGKLRFRKPQPVNFTKGLRAAKGMAPSCLQLNEDLPPFPWLPEKNTSFSEDCLYLNVWTPLTGRSKIERFPVLIFLHGGGFRSGSSSLEVYDGGTLSAYGDLVVVTVNYRLGSLGFLQLNSKISGNMGLYDQVRALEWTQLHIGYFGGDPSQVTVMGQEAGAVSLGMLLLSPLCKGLLKQAVLLSGAPNWLVDPMDTTESITRARKLASEVGCVPTSLHPGKKLQQTGQCLMKVNASSLVEAEHRILNGSYYGFLPRQRDMVVPMDPVMAVAHGHVLPVDVLVAFTEDEGYMQTYKLFPHLFTNESRLTLSEARSILAEVLDLFPDDATDLLMDFYFGKLNDSDPPNDIRQALSQAFGDIFVTCPARIFAESFGDRPMNAFLYEFKYKPLLSMNPAEIGATNFDDIPYLFGEPLRFPERFASDDVSITKMMMNIVTSFVKSGTPEPVRDFAIPKFESPAYKYVQLSGSGAIEKQFPRPSCDLWKRFYPKNS</sequence>
<evidence type="ECO:0000256" key="4">
    <source>
        <dbReference type="ARBA" id="ARBA00022801"/>
    </source>
</evidence>
<gene>
    <name evidence="12" type="primary">LOC100899056</name>
</gene>
<feature type="signal peptide" evidence="9">
    <location>
        <begin position="1"/>
        <end position="20"/>
    </location>
</feature>
<keyword evidence="5" id="KW-0531">Neurotransmitter degradation</keyword>
<evidence type="ECO:0000256" key="8">
    <source>
        <dbReference type="ARBA" id="ARBA00048484"/>
    </source>
</evidence>
<protein>
    <recommendedName>
        <fullName evidence="2">acetylcholinesterase</fullName>
        <ecNumber evidence="2">3.1.1.7</ecNumber>
    </recommendedName>
</protein>
<dbReference type="RefSeq" id="XP_003747841.1">
    <property type="nucleotide sequence ID" value="XM_003747793.1"/>
</dbReference>
<evidence type="ECO:0000256" key="5">
    <source>
        <dbReference type="ARBA" id="ARBA00022867"/>
    </source>
</evidence>
<dbReference type="PANTHER" id="PTHR43918:SF4">
    <property type="entry name" value="CARBOXYLIC ESTER HYDROLASE"/>
    <property type="match status" value="1"/>
</dbReference>
<dbReference type="GO" id="GO:0003990">
    <property type="term" value="F:acetylcholinesterase activity"/>
    <property type="evidence" value="ECO:0007669"/>
    <property type="project" value="UniProtKB-EC"/>
</dbReference>
<evidence type="ECO:0000256" key="1">
    <source>
        <dbReference type="ARBA" id="ARBA00005964"/>
    </source>
</evidence>
<keyword evidence="9" id="KW-0732">Signal</keyword>
<dbReference type="EC" id="3.1.1.7" evidence="2"/>
<comment type="catalytic activity">
    <reaction evidence="8">
        <text>acetylcholine + H2O = choline + acetate + H(+)</text>
        <dbReference type="Rhea" id="RHEA:17561"/>
        <dbReference type="ChEBI" id="CHEBI:15354"/>
        <dbReference type="ChEBI" id="CHEBI:15355"/>
        <dbReference type="ChEBI" id="CHEBI:15377"/>
        <dbReference type="ChEBI" id="CHEBI:15378"/>
        <dbReference type="ChEBI" id="CHEBI:30089"/>
        <dbReference type="EC" id="3.1.1.7"/>
    </reaction>
</comment>
<comment type="similarity">
    <text evidence="1">Belongs to the type-B carboxylesterase/lipase family.</text>
</comment>
<keyword evidence="6" id="KW-1015">Disulfide bond</keyword>
<evidence type="ECO:0000313" key="11">
    <source>
        <dbReference type="Proteomes" id="UP000694867"/>
    </source>
</evidence>
<dbReference type="PANTHER" id="PTHR43918">
    <property type="entry name" value="ACETYLCHOLINESTERASE"/>
    <property type="match status" value="1"/>
</dbReference>
<dbReference type="SUPFAM" id="SSF53474">
    <property type="entry name" value="alpha/beta-Hydrolases"/>
    <property type="match status" value="1"/>
</dbReference>
<accession>A0AAJ6QYB4</accession>
<dbReference type="Proteomes" id="UP000694867">
    <property type="component" value="Unplaced"/>
</dbReference>
<keyword evidence="11" id="KW-1185">Reference proteome</keyword>
<dbReference type="InterPro" id="IPR029058">
    <property type="entry name" value="AB_hydrolase_fold"/>
</dbReference>
<organism evidence="11 12">
    <name type="scientific">Galendromus occidentalis</name>
    <name type="common">western predatory mite</name>
    <dbReference type="NCBI Taxonomy" id="34638"/>
    <lineage>
        <taxon>Eukaryota</taxon>
        <taxon>Metazoa</taxon>
        <taxon>Ecdysozoa</taxon>
        <taxon>Arthropoda</taxon>
        <taxon>Chelicerata</taxon>
        <taxon>Arachnida</taxon>
        <taxon>Acari</taxon>
        <taxon>Parasitiformes</taxon>
        <taxon>Mesostigmata</taxon>
        <taxon>Gamasina</taxon>
        <taxon>Phytoseioidea</taxon>
        <taxon>Phytoseiidae</taxon>
        <taxon>Typhlodrominae</taxon>
        <taxon>Galendromus</taxon>
    </lineage>
</organism>
<dbReference type="GO" id="GO:0006581">
    <property type="term" value="P:acetylcholine catabolic process"/>
    <property type="evidence" value="ECO:0007669"/>
    <property type="project" value="TreeGrafter"/>
</dbReference>
<evidence type="ECO:0000259" key="10">
    <source>
        <dbReference type="Pfam" id="PF00135"/>
    </source>
</evidence>
<evidence type="ECO:0000256" key="2">
    <source>
        <dbReference type="ARBA" id="ARBA00013276"/>
    </source>
</evidence>
<evidence type="ECO:0000256" key="3">
    <source>
        <dbReference type="ARBA" id="ARBA00022487"/>
    </source>
</evidence>
<evidence type="ECO:0000313" key="12">
    <source>
        <dbReference type="RefSeq" id="XP_003747841.1"/>
    </source>
</evidence>
<dbReference type="InterPro" id="IPR000997">
    <property type="entry name" value="Cholinesterase"/>
</dbReference>
<dbReference type="AlphaFoldDB" id="A0AAJ6QYB4"/>
<evidence type="ECO:0000256" key="6">
    <source>
        <dbReference type="ARBA" id="ARBA00023157"/>
    </source>
</evidence>
<dbReference type="GO" id="GO:0005886">
    <property type="term" value="C:plasma membrane"/>
    <property type="evidence" value="ECO:0007669"/>
    <property type="project" value="TreeGrafter"/>
</dbReference>
<dbReference type="InterPro" id="IPR002018">
    <property type="entry name" value="CarbesteraseB"/>
</dbReference>
<evidence type="ECO:0000256" key="9">
    <source>
        <dbReference type="SAM" id="SignalP"/>
    </source>
</evidence>
<dbReference type="GO" id="GO:0019695">
    <property type="term" value="P:choline metabolic process"/>
    <property type="evidence" value="ECO:0007669"/>
    <property type="project" value="TreeGrafter"/>
</dbReference>
<keyword evidence="3" id="KW-0719">Serine esterase</keyword>
<dbReference type="InterPro" id="IPR050654">
    <property type="entry name" value="AChE-related_enzymes"/>
</dbReference>
<dbReference type="GeneID" id="100899056"/>
<dbReference type="Pfam" id="PF00135">
    <property type="entry name" value="COesterase"/>
    <property type="match status" value="1"/>
</dbReference>
<dbReference type="Gene3D" id="3.40.50.1820">
    <property type="entry name" value="alpha/beta hydrolase"/>
    <property type="match status" value="1"/>
</dbReference>
<name>A0AAJ6QYB4_9ACAR</name>
<dbReference type="KEGG" id="goe:100899056"/>
<proteinExistence type="inferred from homology"/>
<keyword evidence="7" id="KW-0325">Glycoprotein</keyword>
<reference evidence="12" key="1">
    <citation type="submission" date="2025-08" db="UniProtKB">
        <authorList>
            <consortium name="RefSeq"/>
        </authorList>
    </citation>
    <scope>IDENTIFICATION</scope>
</reference>
<evidence type="ECO:0000256" key="7">
    <source>
        <dbReference type="ARBA" id="ARBA00023180"/>
    </source>
</evidence>
<keyword evidence="4" id="KW-0378">Hydrolase</keyword>
<feature type="chain" id="PRO_5042583455" description="acetylcholinesterase" evidence="9">
    <location>
        <begin position="21"/>
        <end position="541"/>
    </location>
</feature>
<dbReference type="GO" id="GO:0005615">
    <property type="term" value="C:extracellular space"/>
    <property type="evidence" value="ECO:0007669"/>
    <property type="project" value="TreeGrafter"/>
</dbReference>
<dbReference type="InterPro" id="IPR019819">
    <property type="entry name" value="Carboxylesterase_B_CS"/>
</dbReference>
<dbReference type="PROSITE" id="PS00941">
    <property type="entry name" value="CARBOXYLESTERASE_B_2"/>
    <property type="match status" value="1"/>
</dbReference>
<feature type="domain" description="Carboxylesterase type B" evidence="10">
    <location>
        <begin position="28"/>
        <end position="533"/>
    </location>
</feature>